<proteinExistence type="inferred from homology"/>
<evidence type="ECO:0000256" key="5">
    <source>
        <dbReference type="ARBA" id="ARBA00022912"/>
    </source>
</evidence>
<dbReference type="FunFam" id="3.90.190.10:FF:000086">
    <property type="entry name" value="Protein tyrosine phosphatase-like protein"/>
    <property type="match status" value="1"/>
</dbReference>
<organism evidence="13">
    <name type="scientific">Aplanochytrium stocchinoi</name>
    <dbReference type="NCBI Taxonomy" id="215587"/>
    <lineage>
        <taxon>Eukaryota</taxon>
        <taxon>Sar</taxon>
        <taxon>Stramenopiles</taxon>
        <taxon>Bigyra</taxon>
        <taxon>Labyrinthulomycetes</taxon>
        <taxon>Thraustochytrida</taxon>
        <taxon>Thraustochytriidae</taxon>
        <taxon>Aplanochytrium</taxon>
    </lineage>
</organism>
<keyword evidence="6" id="KW-1015">Disulfide bond</keyword>
<comment type="catalytic activity">
    <reaction evidence="9">
        <text>O-phospho-L-tyrosyl-[protein] + H2O = L-tyrosyl-[protein] + phosphate</text>
        <dbReference type="Rhea" id="RHEA:10684"/>
        <dbReference type="Rhea" id="RHEA-COMP:10136"/>
        <dbReference type="Rhea" id="RHEA-COMP:20101"/>
        <dbReference type="ChEBI" id="CHEBI:15377"/>
        <dbReference type="ChEBI" id="CHEBI:43474"/>
        <dbReference type="ChEBI" id="CHEBI:46858"/>
        <dbReference type="ChEBI" id="CHEBI:61978"/>
        <dbReference type="EC" id="3.1.3.48"/>
    </reaction>
</comment>
<dbReference type="Pfam" id="PF22784">
    <property type="entry name" value="PTP-SAK"/>
    <property type="match status" value="1"/>
</dbReference>
<dbReference type="AlphaFoldDB" id="A0A7S3V2Q7"/>
<name>A0A7S3V2Q7_9STRA</name>
<dbReference type="InterPro" id="IPR029021">
    <property type="entry name" value="Prot-tyrosine_phosphatase-like"/>
</dbReference>
<evidence type="ECO:0000313" key="13">
    <source>
        <dbReference type="EMBL" id="CAE0447696.1"/>
    </source>
</evidence>
<protein>
    <recommendedName>
        <fullName evidence="2">protein-tyrosine-phosphatase</fullName>
        <ecNumber evidence="2">3.1.3.48</ecNumber>
    </recommendedName>
</protein>
<keyword evidence="5" id="KW-0904">Protein phosphatase</keyword>
<dbReference type="SMART" id="SM00404">
    <property type="entry name" value="PTPc_motif"/>
    <property type="match status" value="1"/>
</dbReference>
<sequence>MTATMTTNQNQVAEQPHAYAHSHSSPQLPQNGESTTSLSLGDSGKSTAKCTSNGLNSTQNVILPKKTIRSIKGSSQPSIIEKGPLRIVITDSPSDFTIEQHIRELVKFNVKHVCRACEPTYSTFALTQAGIKVHDFAFPDGDPPSDIIITQWLDTIESVFTSGPDQIGPTERISVHCVAGLGRAPVLVAVALVEYCNMKPLEAVQFIRKHRRGAINKKQVKWLESYVPRRSMSKCSGCIIS</sequence>
<dbReference type="GO" id="GO:0004725">
    <property type="term" value="F:protein tyrosine phosphatase activity"/>
    <property type="evidence" value="ECO:0007669"/>
    <property type="project" value="UniProtKB-EC"/>
</dbReference>
<evidence type="ECO:0000256" key="6">
    <source>
        <dbReference type="ARBA" id="ARBA00023157"/>
    </source>
</evidence>
<evidence type="ECO:0000256" key="1">
    <source>
        <dbReference type="ARBA" id="ARBA00009580"/>
    </source>
</evidence>
<keyword evidence="8" id="KW-0636">Prenylation</keyword>
<feature type="region of interest" description="Disordered" evidence="10">
    <location>
        <begin position="1"/>
        <end position="52"/>
    </location>
</feature>
<evidence type="ECO:0000259" key="11">
    <source>
        <dbReference type="PROSITE" id="PS50054"/>
    </source>
</evidence>
<evidence type="ECO:0000256" key="10">
    <source>
        <dbReference type="SAM" id="MobiDB-lite"/>
    </source>
</evidence>
<comment type="similarity">
    <text evidence="1">Belongs to the protein-tyrosine phosphatase family.</text>
</comment>
<evidence type="ECO:0000256" key="9">
    <source>
        <dbReference type="ARBA" id="ARBA00051722"/>
    </source>
</evidence>
<keyword evidence="7" id="KW-0449">Lipoprotein</keyword>
<dbReference type="SUPFAM" id="SSF52799">
    <property type="entry name" value="(Phosphotyrosine protein) phosphatases II"/>
    <property type="match status" value="1"/>
</dbReference>
<dbReference type="EMBL" id="HBIN01022963">
    <property type="protein sequence ID" value="CAE0447696.1"/>
    <property type="molecule type" value="Transcribed_RNA"/>
</dbReference>
<evidence type="ECO:0000256" key="3">
    <source>
        <dbReference type="ARBA" id="ARBA00022481"/>
    </source>
</evidence>
<dbReference type="PROSITE" id="PS50054">
    <property type="entry name" value="TYR_PHOSPHATASE_DUAL"/>
    <property type="match status" value="1"/>
</dbReference>
<feature type="domain" description="Tyrosine-protein phosphatase" evidence="11">
    <location>
        <begin position="76"/>
        <end position="235"/>
    </location>
</feature>
<dbReference type="InterPro" id="IPR000387">
    <property type="entry name" value="Tyr_Pase_dom"/>
</dbReference>
<feature type="compositionally biased region" description="Polar residues" evidence="10">
    <location>
        <begin position="22"/>
        <end position="52"/>
    </location>
</feature>
<evidence type="ECO:0000256" key="7">
    <source>
        <dbReference type="ARBA" id="ARBA00023288"/>
    </source>
</evidence>
<feature type="compositionally biased region" description="Polar residues" evidence="10">
    <location>
        <begin position="1"/>
        <end position="13"/>
    </location>
</feature>
<dbReference type="PROSITE" id="PS50056">
    <property type="entry name" value="TYR_PHOSPHATASE_2"/>
    <property type="match status" value="1"/>
</dbReference>
<dbReference type="InterPro" id="IPR003595">
    <property type="entry name" value="Tyr_Pase_cat"/>
</dbReference>
<gene>
    <name evidence="13" type="ORF">ASTO00021_LOCUS17659</name>
</gene>
<dbReference type="Gene3D" id="3.90.190.10">
    <property type="entry name" value="Protein tyrosine phosphatase superfamily"/>
    <property type="match status" value="1"/>
</dbReference>
<keyword evidence="4" id="KW-0378">Hydrolase</keyword>
<keyword evidence="3" id="KW-0488">Methylation</keyword>
<evidence type="ECO:0000259" key="12">
    <source>
        <dbReference type="PROSITE" id="PS50056"/>
    </source>
</evidence>
<dbReference type="EC" id="3.1.3.48" evidence="2"/>
<feature type="domain" description="Tyrosine specific protein phosphatases" evidence="12">
    <location>
        <begin position="150"/>
        <end position="222"/>
    </location>
</feature>
<dbReference type="InterPro" id="IPR057023">
    <property type="entry name" value="PTP-SAK"/>
</dbReference>
<evidence type="ECO:0000256" key="2">
    <source>
        <dbReference type="ARBA" id="ARBA00013064"/>
    </source>
</evidence>
<dbReference type="GO" id="GO:0005737">
    <property type="term" value="C:cytoplasm"/>
    <property type="evidence" value="ECO:0007669"/>
    <property type="project" value="UniProtKB-ARBA"/>
</dbReference>
<dbReference type="InterPro" id="IPR020422">
    <property type="entry name" value="TYR_PHOSPHATASE_DUAL_dom"/>
</dbReference>
<accession>A0A7S3V2Q7</accession>
<evidence type="ECO:0000256" key="4">
    <source>
        <dbReference type="ARBA" id="ARBA00022801"/>
    </source>
</evidence>
<dbReference type="InterPro" id="IPR050561">
    <property type="entry name" value="PTP"/>
</dbReference>
<evidence type="ECO:0000256" key="8">
    <source>
        <dbReference type="ARBA" id="ARBA00023289"/>
    </source>
</evidence>
<dbReference type="PANTHER" id="PTHR23339">
    <property type="entry name" value="TYROSINE SPECIFIC PROTEIN PHOSPHATASE AND DUAL SPECIFICITY PROTEIN PHOSPHATASE"/>
    <property type="match status" value="1"/>
</dbReference>
<reference evidence="13" key="1">
    <citation type="submission" date="2021-01" db="EMBL/GenBank/DDBJ databases">
        <authorList>
            <person name="Corre E."/>
            <person name="Pelletier E."/>
            <person name="Niang G."/>
            <person name="Scheremetjew M."/>
            <person name="Finn R."/>
            <person name="Kale V."/>
            <person name="Holt S."/>
            <person name="Cochrane G."/>
            <person name="Meng A."/>
            <person name="Brown T."/>
            <person name="Cohen L."/>
        </authorList>
    </citation>
    <scope>NUCLEOTIDE SEQUENCE</scope>
    <source>
        <strain evidence="13">GSBS06</strain>
    </source>
</reference>
<dbReference type="CDD" id="cd14500">
    <property type="entry name" value="PTP-IVa"/>
    <property type="match status" value="1"/>
</dbReference>